<evidence type="ECO:0000256" key="1">
    <source>
        <dbReference type="SAM" id="MobiDB-lite"/>
    </source>
</evidence>
<dbReference type="Proteomes" id="UP000820818">
    <property type="component" value="Linkage Group LG10"/>
</dbReference>
<feature type="region of interest" description="Disordered" evidence="1">
    <location>
        <begin position="111"/>
        <end position="146"/>
    </location>
</feature>
<gene>
    <name evidence="2" type="ORF">GHT06_022047</name>
</gene>
<evidence type="ECO:0000313" key="2">
    <source>
        <dbReference type="EMBL" id="KAI9551711.1"/>
    </source>
</evidence>
<keyword evidence="3" id="KW-1185">Reference proteome</keyword>
<evidence type="ECO:0000313" key="3">
    <source>
        <dbReference type="Proteomes" id="UP000820818"/>
    </source>
</evidence>
<comment type="caution">
    <text evidence="2">The sequence shown here is derived from an EMBL/GenBank/DDBJ whole genome shotgun (WGS) entry which is preliminary data.</text>
</comment>
<dbReference type="AlphaFoldDB" id="A0AAD5KX80"/>
<reference evidence="2 3" key="1">
    <citation type="submission" date="2022-05" db="EMBL/GenBank/DDBJ databases">
        <title>A multi-omics perspective on studying reproductive biology in Daphnia sinensis.</title>
        <authorList>
            <person name="Jia J."/>
        </authorList>
    </citation>
    <scope>NUCLEOTIDE SEQUENCE [LARGE SCALE GENOMIC DNA]</scope>
    <source>
        <strain evidence="2 3">WSL</strain>
    </source>
</reference>
<proteinExistence type="predicted"/>
<feature type="compositionally biased region" description="Polar residues" evidence="1">
    <location>
        <begin position="137"/>
        <end position="146"/>
    </location>
</feature>
<sequence length="146" mass="16710">MDFEVPFDEAIDESEVLLEETGLELPYPAVPYGQLKTNVYDLLRDRVFPFTDGANHRLRNLIAAPSLCVLHRFVTRSISFDSHTFFTSFRGLWDAVNFVDRNAAWSACTADRNRPDIQRGEGRKEEEKCVERERESISGQPPSRSA</sequence>
<dbReference type="EMBL" id="WJBH02000010">
    <property type="protein sequence ID" value="KAI9551711.1"/>
    <property type="molecule type" value="Genomic_DNA"/>
</dbReference>
<accession>A0AAD5KX80</accession>
<protein>
    <submittedName>
        <fullName evidence="2">Uncharacterized protein</fullName>
    </submittedName>
</protein>
<feature type="compositionally biased region" description="Basic and acidic residues" evidence="1">
    <location>
        <begin position="111"/>
        <end position="136"/>
    </location>
</feature>
<name>A0AAD5KX80_9CRUS</name>
<organism evidence="2 3">
    <name type="scientific">Daphnia sinensis</name>
    <dbReference type="NCBI Taxonomy" id="1820382"/>
    <lineage>
        <taxon>Eukaryota</taxon>
        <taxon>Metazoa</taxon>
        <taxon>Ecdysozoa</taxon>
        <taxon>Arthropoda</taxon>
        <taxon>Crustacea</taxon>
        <taxon>Branchiopoda</taxon>
        <taxon>Diplostraca</taxon>
        <taxon>Cladocera</taxon>
        <taxon>Anomopoda</taxon>
        <taxon>Daphniidae</taxon>
        <taxon>Daphnia</taxon>
        <taxon>Daphnia similis group</taxon>
    </lineage>
</organism>